<name>A0ABT8F772_9BACT</name>
<proteinExistence type="inferred from homology"/>
<dbReference type="EC" id="6.-.-.-" evidence="2"/>
<comment type="caution">
    <text evidence="5">The sequence shown here is derived from an EMBL/GenBank/DDBJ whole genome shotgun (WGS) entry which is preliminary data.</text>
</comment>
<dbReference type="HAMAP" id="MF_01867">
    <property type="entry name" value="BshC"/>
    <property type="match status" value="1"/>
</dbReference>
<keyword evidence="1 2" id="KW-0436">Ligase</keyword>
<dbReference type="NCBIfam" id="TIGR03998">
    <property type="entry name" value="thiol_BshC"/>
    <property type="match status" value="1"/>
</dbReference>
<dbReference type="Pfam" id="PF10079">
    <property type="entry name" value="Rossmann-like_BshC"/>
    <property type="match status" value="1"/>
</dbReference>
<dbReference type="InterPro" id="IPR055398">
    <property type="entry name" value="Rossmann-like_BshC"/>
</dbReference>
<feature type="domain" description="Bacillithiol biosynthesis BshC C-terminal coiled-coil" evidence="4">
    <location>
        <begin position="362"/>
        <end position="515"/>
    </location>
</feature>
<keyword evidence="6" id="KW-1185">Reference proteome</keyword>
<reference evidence="5" key="1">
    <citation type="submission" date="2023-06" db="EMBL/GenBank/DDBJ databases">
        <title>Cytophagales bacterium Strain LB-30, isolated from soil.</title>
        <authorList>
            <person name="Liu B."/>
        </authorList>
    </citation>
    <scope>NUCLEOTIDE SEQUENCE</scope>
    <source>
        <strain evidence="5">LB-30</strain>
    </source>
</reference>
<evidence type="ECO:0000259" key="3">
    <source>
        <dbReference type="Pfam" id="PF10079"/>
    </source>
</evidence>
<evidence type="ECO:0000313" key="5">
    <source>
        <dbReference type="EMBL" id="MDN4166235.1"/>
    </source>
</evidence>
<evidence type="ECO:0000256" key="2">
    <source>
        <dbReference type="HAMAP-Rule" id="MF_01867"/>
    </source>
</evidence>
<gene>
    <name evidence="2 5" type="primary">bshC</name>
    <name evidence="5" type="ORF">QWY31_12030</name>
</gene>
<evidence type="ECO:0000259" key="4">
    <source>
        <dbReference type="Pfam" id="PF24850"/>
    </source>
</evidence>
<dbReference type="InterPro" id="IPR055399">
    <property type="entry name" value="CC_BshC"/>
</dbReference>
<comment type="similarity">
    <text evidence="2">Belongs to the BshC family.</text>
</comment>
<organism evidence="5 6">
    <name type="scientific">Shiella aurantiaca</name>
    <dbReference type="NCBI Taxonomy" id="3058365"/>
    <lineage>
        <taxon>Bacteria</taxon>
        <taxon>Pseudomonadati</taxon>
        <taxon>Bacteroidota</taxon>
        <taxon>Cytophagia</taxon>
        <taxon>Cytophagales</taxon>
        <taxon>Shiellaceae</taxon>
        <taxon>Shiella</taxon>
    </lineage>
</organism>
<feature type="domain" description="Bacillithiol biosynthesis BshC N-terminal Rossmann-like" evidence="3">
    <location>
        <begin position="1"/>
        <end position="360"/>
    </location>
</feature>
<sequence length="519" mass="59657">MKVDKLSLGETDCFSPEFIAYLNNPAFATFYKAPAQIASFEQQIKDKTFTAQQRKTLVEALQTQYQALSTSAYVQHNIQSLLQNKTYTITTGHQLNIFTGPLYFIYKIATAINAAKRLKEAYPAYHFVPVYWMASEDHDYEEIKYIYLHGQKITWETQQTGAVGRFSPEGLGDLARTIENCPAVFKEAFEQHTNLADATRHIVNALFGTEGLVVIDADHAQLKKEFSRIIADDIVNHKAEKLVQETTAQLEAIGGKGQIMARPINFFYLNQGLRERLVRDGNTYSALNTDLRWTQEELLKELENHPERFSPNVVMRPLLQEYILPNLAYIGGPAEVVYWLQLKGVFDYYQVPFPLLMPRNFALVIPNALVHKMQKAQLSLRDLFLSEQVLKDRIISEEAAHDYALSKEKQEFSHFFEQMSRKAEQVDKSLKAMVLAEGARMAKSLDYLEKKMKKAEESKHENRLLQIATLKNQLFPKGGLQERHTNFLEFYIGNPDFIQNILQAFDPFDYRFHVISGND</sequence>
<accession>A0ABT8F772</accession>
<dbReference type="PIRSF" id="PIRSF012535">
    <property type="entry name" value="UCP012535"/>
    <property type="match status" value="1"/>
</dbReference>
<dbReference type="EMBL" id="JAUHJS010000006">
    <property type="protein sequence ID" value="MDN4166235.1"/>
    <property type="molecule type" value="Genomic_DNA"/>
</dbReference>
<dbReference type="RefSeq" id="WP_320004771.1">
    <property type="nucleotide sequence ID" value="NZ_JAUHJS010000006.1"/>
</dbReference>
<protein>
    <recommendedName>
        <fullName evidence="2">Putative cysteine ligase BshC</fullName>
        <ecNumber evidence="2">6.-.-.-</ecNumber>
    </recommendedName>
</protein>
<evidence type="ECO:0000313" key="6">
    <source>
        <dbReference type="Proteomes" id="UP001168552"/>
    </source>
</evidence>
<dbReference type="InterPro" id="IPR011199">
    <property type="entry name" value="Bacillithiol_biosynth_BshC"/>
</dbReference>
<dbReference type="Proteomes" id="UP001168552">
    <property type="component" value="Unassembled WGS sequence"/>
</dbReference>
<evidence type="ECO:0000256" key="1">
    <source>
        <dbReference type="ARBA" id="ARBA00022598"/>
    </source>
</evidence>
<dbReference type="Pfam" id="PF24850">
    <property type="entry name" value="CC_BshC"/>
    <property type="match status" value="1"/>
</dbReference>